<organism evidence="4 5">
    <name type="scientific">Peribacillus deserti</name>
    <dbReference type="NCBI Taxonomy" id="673318"/>
    <lineage>
        <taxon>Bacteria</taxon>
        <taxon>Bacillati</taxon>
        <taxon>Bacillota</taxon>
        <taxon>Bacilli</taxon>
        <taxon>Bacillales</taxon>
        <taxon>Bacillaceae</taxon>
        <taxon>Peribacillus</taxon>
    </lineage>
</organism>
<dbReference type="PANTHER" id="PTHR14097:SF7">
    <property type="entry name" value="OXIDOREDUCTASE HTATIP2"/>
    <property type="match status" value="1"/>
</dbReference>
<gene>
    <name evidence="4" type="ORF">JOC77_000447</name>
</gene>
<feature type="domain" description="NAD-dependent epimerase/dehydratase" evidence="3">
    <location>
        <begin position="6"/>
        <end position="116"/>
    </location>
</feature>
<evidence type="ECO:0000256" key="2">
    <source>
        <dbReference type="ARBA" id="ARBA00023136"/>
    </source>
</evidence>
<dbReference type="InterPro" id="IPR036291">
    <property type="entry name" value="NAD(P)-bd_dom_sf"/>
</dbReference>
<name>A0ABS2QD14_9BACI</name>
<dbReference type="Pfam" id="PF01370">
    <property type="entry name" value="Epimerase"/>
    <property type="match status" value="1"/>
</dbReference>
<proteinExistence type="predicted"/>
<protein>
    <submittedName>
        <fullName evidence="4">Uncharacterized protein YbjT (DUF2867 family)</fullName>
    </submittedName>
</protein>
<keyword evidence="5" id="KW-1185">Reference proteome</keyword>
<reference evidence="4 5" key="1">
    <citation type="submission" date="2021-01" db="EMBL/GenBank/DDBJ databases">
        <title>Genomic Encyclopedia of Type Strains, Phase IV (KMG-IV): sequencing the most valuable type-strain genomes for metagenomic binning, comparative biology and taxonomic classification.</title>
        <authorList>
            <person name="Goeker M."/>
        </authorList>
    </citation>
    <scope>NUCLEOTIDE SEQUENCE [LARGE SCALE GENOMIC DNA]</scope>
    <source>
        <strain evidence="4 5">DSM 105482</strain>
    </source>
</reference>
<accession>A0ABS2QD14</accession>
<evidence type="ECO:0000313" key="5">
    <source>
        <dbReference type="Proteomes" id="UP000823486"/>
    </source>
</evidence>
<dbReference type="RefSeq" id="WP_204537954.1">
    <property type="nucleotide sequence ID" value="NZ_JAFBFI010000002.1"/>
</dbReference>
<dbReference type="PANTHER" id="PTHR14097">
    <property type="entry name" value="OXIDOREDUCTASE HTATIP2"/>
    <property type="match status" value="1"/>
</dbReference>
<evidence type="ECO:0000256" key="1">
    <source>
        <dbReference type="ARBA" id="ARBA00004370"/>
    </source>
</evidence>
<evidence type="ECO:0000259" key="3">
    <source>
        <dbReference type="Pfam" id="PF01370"/>
    </source>
</evidence>
<sequence>MKEKTALIAGTSGLIGSELLQILLNSREYGEVISLVRKPQKIHHSKLTEKVVSFDQLNTYDEVFSVDDVYCCLGTTIKKAKSKDAMYKVDVEYPLSIARLSSSKGAKQFLIVSSMNANPDSFIWYSKMKGQLEQEIKAVPFPSISIFRPSLLLGSRKEFRLGEKVGAGMYRAASFLFKGPLRKYRAIHGKTVALAMYETAQIGMDGITVYLSEDIAAKANERFNRI</sequence>
<dbReference type="SUPFAM" id="SSF51735">
    <property type="entry name" value="NAD(P)-binding Rossmann-fold domains"/>
    <property type="match status" value="1"/>
</dbReference>
<comment type="subcellular location">
    <subcellularLocation>
        <location evidence="1">Membrane</location>
    </subcellularLocation>
</comment>
<evidence type="ECO:0000313" key="4">
    <source>
        <dbReference type="EMBL" id="MBM7691042.1"/>
    </source>
</evidence>
<dbReference type="Gene3D" id="3.40.50.720">
    <property type="entry name" value="NAD(P)-binding Rossmann-like Domain"/>
    <property type="match status" value="1"/>
</dbReference>
<comment type="caution">
    <text evidence="4">The sequence shown here is derived from an EMBL/GenBank/DDBJ whole genome shotgun (WGS) entry which is preliminary data.</text>
</comment>
<dbReference type="EMBL" id="JAFBFI010000002">
    <property type="protein sequence ID" value="MBM7691042.1"/>
    <property type="molecule type" value="Genomic_DNA"/>
</dbReference>
<dbReference type="Proteomes" id="UP000823486">
    <property type="component" value="Unassembled WGS sequence"/>
</dbReference>
<dbReference type="InterPro" id="IPR001509">
    <property type="entry name" value="Epimerase_deHydtase"/>
</dbReference>
<keyword evidence="2" id="KW-0472">Membrane</keyword>